<evidence type="ECO:0000256" key="2">
    <source>
        <dbReference type="ARBA" id="ARBA00023012"/>
    </source>
</evidence>
<feature type="domain" description="Response regulatory" evidence="8">
    <location>
        <begin position="3"/>
        <end position="117"/>
    </location>
</feature>
<dbReference type="PROSITE" id="PS51755">
    <property type="entry name" value="OMPR_PHOB"/>
    <property type="match status" value="1"/>
</dbReference>
<comment type="caution">
    <text evidence="10">The sequence shown here is derived from an EMBL/GenBank/DDBJ whole genome shotgun (WGS) entry which is preliminary data.</text>
</comment>
<protein>
    <submittedName>
        <fullName evidence="10">Response regulator transcription factor</fullName>
    </submittedName>
</protein>
<dbReference type="InterPro" id="IPR011006">
    <property type="entry name" value="CheY-like_superfamily"/>
</dbReference>
<dbReference type="RefSeq" id="WP_191708875.1">
    <property type="nucleotide sequence ID" value="NZ_JACSQA010000041.1"/>
</dbReference>
<dbReference type="Gene3D" id="3.40.50.2300">
    <property type="match status" value="1"/>
</dbReference>
<dbReference type="Pfam" id="PF00072">
    <property type="entry name" value="Response_reg"/>
    <property type="match status" value="1"/>
</dbReference>
<evidence type="ECO:0000313" key="11">
    <source>
        <dbReference type="Proteomes" id="UP000640930"/>
    </source>
</evidence>
<dbReference type="InterPro" id="IPR001867">
    <property type="entry name" value="OmpR/PhoB-type_DNA-bd"/>
</dbReference>
<dbReference type="PROSITE" id="PS50110">
    <property type="entry name" value="RESPONSE_REGULATORY"/>
    <property type="match status" value="1"/>
</dbReference>
<keyword evidence="1 6" id="KW-0597">Phosphoprotein</keyword>
<dbReference type="InterPro" id="IPR039420">
    <property type="entry name" value="WalR-like"/>
</dbReference>
<evidence type="ECO:0000256" key="7">
    <source>
        <dbReference type="PROSITE-ProRule" id="PRU01091"/>
    </source>
</evidence>
<dbReference type="Proteomes" id="UP000640930">
    <property type="component" value="Unassembled WGS sequence"/>
</dbReference>
<dbReference type="EMBL" id="JACSQA010000041">
    <property type="protein sequence ID" value="MBD8028468.1"/>
    <property type="molecule type" value="Genomic_DNA"/>
</dbReference>
<dbReference type="SMART" id="SM00448">
    <property type="entry name" value="REC"/>
    <property type="match status" value="1"/>
</dbReference>
<organism evidence="10 11">
    <name type="scientific">Ureibacillus galli</name>
    <dbReference type="NCBI Taxonomy" id="2762222"/>
    <lineage>
        <taxon>Bacteria</taxon>
        <taxon>Bacillati</taxon>
        <taxon>Bacillota</taxon>
        <taxon>Bacilli</taxon>
        <taxon>Bacillales</taxon>
        <taxon>Caryophanaceae</taxon>
        <taxon>Ureibacillus</taxon>
    </lineage>
</organism>
<name>A0ABR8XGW0_9BACL</name>
<dbReference type="CDD" id="cd00383">
    <property type="entry name" value="trans_reg_C"/>
    <property type="match status" value="1"/>
</dbReference>
<evidence type="ECO:0000256" key="3">
    <source>
        <dbReference type="ARBA" id="ARBA00023015"/>
    </source>
</evidence>
<evidence type="ECO:0000259" key="9">
    <source>
        <dbReference type="PROSITE" id="PS51755"/>
    </source>
</evidence>
<feature type="domain" description="OmpR/PhoB-type" evidence="9">
    <location>
        <begin position="132"/>
        <end position="231"/>
    </location>
</feature>
<dbReference type="CDD" id="cd17574">
    <property type="entry name" value="REC_OmpR"/>
    <property type="match status" value="1"/>
</dbReference>
<dbReference type="SMART" id="SM00862">
    <property type="entry name" value="Trans_reg_C"/>
    <property type="match status" value="1"/>
</dbReference>
<keyword evidence="5" id="KW-0804">Transcription</keyword>
<dbReference type="InterPro" id="IPR001789">
    <property type="entry name" value="Sig_transdc_resp-reg_receiver"/>
</dbReference>
<evidence type="ECO:0000256" key="4">
    <source>
        <dbReference type="ARBA" id="ARBA00023125"/>
    </source>
</evidence>
<accession>A0ABR8XGW0</accession>
<dbReference type="PANTHER" id="PTHR48111">
    <property type="entry name" value="REGULATOR OF RPOS"/>
    <property type="match status" value="1"/>
</dbReference>
<dbReference type="PANTHER" id="PTHR48111:SF52">
    <property type="entry name" value="TRANSCRIPTIONAL REGULATORY PROTEIN YVRH"/>
    <property type="match status" value="1"/>
</dbReference>
<evidence type="ECO:0000313" key="10">
    <source>
        <dbReference type="EMBL" id="MBD8028468.1"/>
    </source>
</evidence>
<evidence type="ECO:0000256" key="6">
    <source>
        <dbReference type="PROSITE-ProRule" id="PRU00169"/>
    </source>
</evidence>
<dbReference type="InterPro" id="IPR016032">
    <property type="entry name" value="Sig_transdc_resp-reg_C-effctor"/>
</dbReference>
<evidence type="ECO:0000259" key="8">
    <source>
        <dbReference type="PROSITE" id="PS50110"/>
    </source>
</evidence>
<evidence type="ECO:0000256" key="1">
    <source>
        <dbReference type="ARBA" id="ARBA00022553"/>
    </source>
</evidence>
<evidence type="ECO:0000256" key="5">
    <source>
        <dbReference type="ARBA" id="ARBA00023163"/>
    </source>
</evidence>
<keyword evidence="11" id="KW-1185">Reference proteome</keyword>
<feature type="DNA-binding region" description="OmpR/PhoB-type" evidence="7">
    <location>
        <begin position="132"/>
        <end position="231"/>
    </location>
</feature>
<feature type="modified residue" description="4-aspartylphosphate" evidence="6">
    <location>
        <position position="53"/>
    </location>
</feature>
<dbReference type="InterPro" id="IPR036388">
    <property type="entry name" value="WH-like_DNA-bd_sf"/>
</dbReference>
<keyword evidence="4 7" id="KW-0238">DNA-binding</keyword>
<proteinExistence type="predicted"/>
<sequence>MSKLLLVDDEIGLLEMLSIALKKEGFYDIDLAINAKEALSFVSKNRYSVIILDVMLPDMDGYQLCTKIREKNNAPILFLTARTTDLDVLTGFNVGGDDYITKPFKPLEVVARIKANIRREERNQQWNIQEEISEYQYGYLTVKIDTAQLFVNEKEVPCTAKEFQLLSFFCQHPNHVFSLNHLYEKVWGVESIGDTNTVMVYMNRLRKKIEKNPKDPKIFINLRGLGYKFSPPKDTQL</sequence>
<keyword evidence="3" id="KW-0805">Transcription regulation</keyword>
<dbReference type="Gene3D" id="1.10.10.10">
    <property type="entry name" value="Winged helix-like DNA-binding domain superfamily/Winged helix DNA-binding domain"/>
    <property type="match status" value="1"/>
</dbReference>
<dbReference type="Pfam" id="PF00486">
    <property type="entry name" value="Trans_reg_C"/>
    <property type="match status" value="1"/>
</dbReference>
<dbReference type="SUPFAM" id="SSF52172">
    <property type="entry name" value="CheY-like"/>
    <property type="match status" value="1"/>
</dbReference>
<keyword evidence="2" id="KW-0902">Two-component regulatory system</keyword>
<dbReference type="SUPFAM" id="SSF46894">
    <property type="entry name" value="C-terminal effector domain of the bipartite response regulators"/>
    <property type="match status" value="1"/>
</dbReference>
<reference evidence="10 11" key="1">
    <citation type="submission" date="2020-08" db="EMBL/GenBank/DDBJ databases">
        <title>A Genomic Blueprint of the Chicken Gut Microbiome.</title>
        <authorList>
            <person name="Gilroy R."/>
            <person name="Ravi A."/>
            <person name="Getino M."/>
            <person name="Pursley I."/>
            <person name="Horton D.L."/>
            <person name="Alikhan N.-F."/>
            <person name="Baker D."/>
            <person name="Gharbi K."/>
            <person name="Hall N."/>
            <person name="Watson M."/>
            <person name="Adriaenssens E.M."/>
            <person name="Foster-Nyarko E."/>
            <person name="Jarju S."/>
            <person name="Secka A."/>
            <person name="Antonio M."/>
            <person name="Oren A."/>
            <person name="Chaudhuri R."/>
            <person name="La Ragione R.M."/>
            <person name="Hildebrand F."/>
            <person name="Pallen M.J."/>
        </authorList>
    </citation>
    <scope>NUCLEOTIDE SEQUENCE [LARGE SCALE GENOMIC DNA]</scope>
    <source>
        <strain evidence="10 11">Re31</strain>
    </source>
</reference>
<dbReference type="Gene3D" id="6.10.250.690">
    <property type="match status" value="1"/>
</dbReference>
<gene>
    <name evidence="10" type="ORF">H9636_17665</name>
</gene>